<keyword evidence="2" id="KW-1185">Reference proteome</keyword>
<evidence type="ECO:0000313" key="1">
    <source>
        <dbReference type="EMBL" id="PKW14616.1"/>
    </source>
</evidence>
<dbReference type="Proteomes" id="UP000233786">
    <property type="component" value="Unassembled WGS sequence"/>
</dbReference>
<gene>
    <name evidence="1" type="ORF">A8926_2246</name>
</gene>
<dbReference type="STRING" id="994479.GCA_000194155_01830"/>
<reference evidence="1" key="1">
    <citation type="submission" date="2017-12" db="EMBL/GenBank/DDBJ databases">
        <title>Sequencing the genomes of 1000 Actinobacteria strains.</title>
        <authorList>
            <person name="Klenk H.-P."/>
        </authorList>
    </citation>
    <scope>NUCLEOTIDE SEQUENCE [LARGE SCALE GENOMIC DNA]</scope>
    <source>
        <strain evidence="1">DSM 44228</strain>
    </source>
</reference>
<protein>
    <submittedName>
        <fullName evidence="1">Uncharacterized protein</fullName>
    </submittedName>
</protein>
<dbReference type="EMBL" id="PJNB01000001">
    <property type="protein sequence ID" value="PKW14616.1"/>
    <property type="molecule type" value="Genomic_DNA"/>
</dbReference>
<sequence>MGILQNTADDLSAPAVAAHDHGRRRLTVRLVAMRGSKGDAIDPGSQRIRAIEGRGWEVDHFSVVPNEKGRVDNMLARAPYLRKLL</sequence>
<dbReference type="AlphaFoldDB" id="A0A2N3XVC6"/>
<comment type="caution">
    <text evidence="1">The sequence shown here is derived from an EMBL/GenBank/DDBJ whole genome shotgun (WGS) entry which is preliminary data.</text>
</comment>
<accession>A0A2N3XVC6</accession>
<organism evidence="1 2">
    <name type="scientific">Saccharopolyspora spinosa</name>
    <dbReference type="NCBI Taxonomy" id="60894"/>
    <lineage>
        <taxon>Bacteria</taxon>
        <taxon>Bacillati</taxon>
        <taxon>Actinomycetota</taxon>
        <taxon>Actinomycetes</taxon>
        <taxon>Pseudonocardiales</taxon>
        <taxon>Pseudonocardiaceae</taxon>
        <taxon>Saccharopolyspora</taxon>
    </lineage>
</organism>
<name>A0A2N3XVC6_SACSN</name>
<evidence type="ECO:0000313" key="2">
    <source>
        <dbReference type="Proteomes" id="UP000233786"/>
    </source>
</evidence>
<dbReference type="OrthoDB" id="3695711at2"/>
<dbReference type="RefSeq" id="WP_010693812.1">
    <property type="nucleotide sequence ID" value="NZ_CP061007.1"/>
</dbReference>
<proteinExistence type="predicted"/>